<evidence type="ECO:0000313" key="6">
    <source>
        <dbReference type="EMBL" id="TDP90956.1"/>
    </source>
</evidence>
<dbReference type="Pfam" id="PF13404">
    <property type="entry name" value="HTH_AsnC-type"/>
    <property type="match status" value="1"/>
</dbReference>
<dbReference type="PANTHER" id="PTHR30154">
    <property type="entry name" value="LEUCINE-RESPONSIVE REGULATORY PROTEIN"/>
    <property type="match status" value="1"/>
</dbReference>
<proteinExistence type="predicted"/>
<dbReference type="InterPro" id="IPR000485">
    <property type="entry name" value="AsnC-type_HTH_dom"/>
</dbReference>
<dbReference type="SMART" id="SM00344">
    <property type="entry name" value="HTH_ASNC"/>
    <property type="match status" value="1"/>
</dbReference>
<protein>
    <submittedName>
        <fullName evidence="6">AsnC family transcriptional regulator</fullName>
    </submittedName>
</protein>
<dbReference type="Pfam" id="PF01037">
    <property type="entry name" value="AsnC_trans_reg"/>
    <property type="match status" value="1"/>
</dbReference>
<dbReference type="InterPro" id="IPR019888">
    <property type="entry name" value="Tscrpt_reg_AsnC-like"/>
</dbReference>
<reference evidence="6 7" key="1">
    <citation type="submission" date="2019-03" db="EMBL/GenBank/DDBJ databases">
        <title>Genomic analyses of the natural microbiome of Caenorhabditis elegans.</title>
        <authorList>
            <person name="Samuel B."/>
        </authorList>
    </citation>
    <scope>NUCLEOTIDE SEQUENCE [LARGE SCALE GENOMIC DNA]</scope>
    <source>
        <strain evidence="6 7">JUb18</strain>
    </source>
</reference>
<dbReference type="Proteomes" id="UP000295601">
    <property type="component" value="Unassembled WGS sequence"/>
</dbReference>
<dbReference type="SUPFAM" id="SSF46785">
    <property type="entry name" value="Winged helix' DNA-binding domain"/>
    <property type="match status" value="1"/>
</dbReference>
<accession>A0A4R6RXN7</accession>
<dbReference type="GO" id="GO:0005829">
    <property type="term" value="C:cytosol"/>
    <property type="evidence" value="ECO:0007669"/>
    <property type="project" value="TreeGrafter"/>
</dbReference>
<dbReference type="Pfam" id="PF13412">
    <property type="entry name" value="HTH_24"/>
    <property type="match status" value="1"/>
</dbReference>
<comment type="caution">
    <text evidence="6">The sequence shown here is derived from an EMBL/GenBank/DDBJ whole genome shotgun (WGS) entry which is preliminary data.</text>
</comment>
<evidence type="ECO:0000256" key="2">
    <source>
        <dbReference type="ARBA" id="ARBA00023125"/>
    </source>
</evidence>
<dbReference type="InterPro" id="IPR011008">
    <property type="entry name" value="Dimeric_a/b-barrel"/>
</dbReference>
<gene>
    <name evidence="6" type="ORF">EDF62_2612</name>
</gene>
<dbReference type="AlphaFoldDB" id="A0A4R6RXN7"/>
<evidence type="ECO:0000313" key="7">
    <source>
        <dbReference type="Proteomes" id="UP000295601"/>
    </source>
</evidence>
<evidence type="ECO:0000256" key="1">
    <source>
        <dbReference type="ARBA" id="ARBA00023015"/>
    </source>
</evidence>
<dbReference type="PANTHER" id="PTHR30154:SF34">
    <property type="entry name" value="TRANSCRIPTIONAL REGULATOR AZLB"/>
    <property type="match status" value="1"/>
</dbReference>
<evidence type="ECO:0000259" key="4">
    <source>
        <dbReference type="Pfam" id="PF01037"/>
    </source>
</evidence>
<feature type="domain" description="Transcription regulator AsnC/Lrp ligand binding" evidence="4">
    <location>
        <begin position="82"/>
        <end position="149"/>
    </location>
</feature>
<keyword evidence="1" id="KW-0805">Transcription regulation</keyword>
<dbReference type="InterPro" id="IPR036390">
    <property type="entry name" value="WH_DNA-bd_sf"/>
</dbReference>
<organism evidence="6 7">
    <name type="scientific">Leucobacter luti</name>
    <dbReference type="NCBI Taxonomy" id="340320"/>
    <lineage>
        <taxon>Bacteria</taxon>
        <taxon>Bacillati</taxon>
        <taxon>Actinomycetota</taxon>
        <taxon>Actinomycetes</taxon>
        <taxon>Micrococcales</taxon>
        <taxon>Microbacteriaceae</taxon>
        <taxon>Leucobacter</taxon>
    </lineage>
</organism>
<dbReference type="InterPro" id="IPR019887">
    <property type="entry name" value="Tscrpt_reg_AsnC/Lrp_C"/>
</dbReference>
<keyword evidence="2" id="KW-0238">DNA-binding</keyword>
<dbReference type="SUPFAM" id="SSF54909">
    <property type="entry name" value="Dimeric alpha+beta barrel"/>
    <property type="match status" value="2"/>
</dbReference>
<dbReference type="OrthoDB" id="4050641at2"/>
<keyword evidence="7" id="KW-1185">Reference proteome</keyword>
<feature type="domain" description="HTH asnC-type" evidence="5">
    <location>
        <begin position="16"/>
        <end position="56"/>
    </location>
</feature>
<dbReference type="Gene3D" id="3.30.70.920">
    <property type="match status" value="2"/>
</dbReference>
<dbReference type="GO" id="GO:0043200">
    <property type="term" value="P:response to amino acid"/>
    <property type="evidence" value="ECO:0007669"/>
    <property type="project" value="TreeGrafter"/>
</dbReference>
<sequence length="344" mass="37828">MREISRNDHLHEPSILDDEDLQLVHALQIAPRASWTSLAPILGVHSTTLATRWKRLSEAGIAWIAVHSIGTRLTPVTAFIEVLCEMSRREEVIRELSEIPDVLSLDISARHRDLLLTVSAASMAHLTEHTLPRIASVRGIEHIETSFSTRMHVIADSWTVRSLSPEQARQVAQLNPRERSDGPAPRISPDVLRALAADGRLSASDIARGLGMSEPTVRRQIRAAILHGLVHFRCELAQDVSGTPITAEWFASVPATEHETLARAAAQIPGIRLCASTTGRTNVLLTFWLRSVSEVPRVEGQLTAAVPSIVFRESAIALRIAKRVGWLLGDGGRATGRVIPPWRE</sequence>
<evidence type="ECO:0000256" key="3">
    <source>
        <dbReference type="ARBA" id="ARBA00023163"/>
    </source>
</evidence>
<dbReference type="EMBL" id="SNYA01000006">
    <property type="protein sequence ID" value="TDP90956.1"/>
    <property type="molecule type" value="Genomic_DNA"/>
</dbReference>
<dbReference type="Gene3D" id="1.10.10.10">
    <property type="entry name" value="Winged helix-like DNA-binding domain superfamily/Winged helix DNA-binding domain"/>
    <property type="match status" value="2"/>
</dbReference>
<dbReference type="GO" id="GO:0043565">
    <property type="term" value="F:sequence-specific DNA binding"/>
    <property type="evidence" value="ECO:0007669"/>
    <property type="project" value="InterPro"/>
</dbReference>
<name>A0A4R6RXN7_9MICO</name>
<dbReference type="RefSeq" id="WP_132206768.1">
    <property type="nucleotide sequence ID" value="NZ_JAOQNO010000001.1"/>
</dbReference>
<keyword evidence="3" id="KW-0804">Transcription</keyword>
<dbReference type="InterPro" id="IPR036388">
    <property type="entry name" value="WH-like_DNA-bd_sf"/>
</dbReference>
<evidence type="ECO:0000259" key="5">
    <source>
        <dbReference type="Pfam" id="PF13404"/>
    </source>
</evidence>